<dbReference type="InterPro" id="IPR015943">
    <property type="entry name" value="WD40/YVTN_repeat-like_dom_sf"/>
</dbReference>
<dbReference type="AlphaFoldDB" id="A0A3A8NXL4"/>
<dbReference type="InterPro" id="IPR011041">
    <property type="entry name" value="Quinoprot_gluc/sorb_DH_b-prop"/>
</dbReference>
<feature type="compositionally biased region" description="Polar residues" evidence="1">
    <location>
        <begin position="150"/>
        <end position="161"/>
    </location>
</feature>
<dbReference type="OrthoDB" id="5477293at2"/>
<name>A0A3A8NXL4_9BACT</name>
<comment type="caution">
    <text evidence="3">The sequence shown here is derived from an EMBL/GenBank/DDBJ whole genome shotgun (WGS) entry which is preliminary data.</text>
</comment>
<dbReference type="SUPFAM" id="SSF50952">
    <property type="entry name" value="Soluble quinoprotein glucose dehydrogenase"/>
    <property type="match status" value="1"/>
</dbReference>
<feature type="chain" id="PRO_5017305099" description="Cytochrome c domain-containing protein" evidence="2">
    <location>
        <begin position="34"/>
        <end position="961"/>
    </location>
</feature>
<sequence length="961" mass="101468">MVCTPQVGTSKNRWRARAGLLCAALALFVSARAAAQAPSFIEFESAHVRPLALSPDGTKLFAVNTPDNRLEVFNVTSGGLSLVAEVPVGLEPVSVAARSNTEVWVVNHLSDSISVVSVSGTPHVVRTLLVGDEPRDIVFAGANGHAFISTSHRGQQRTDPSIASVPGAGDPQLTTPGVGRADVWVFNPASLGTTLGGTPVRILTLFGDTPRALAVSPDKKTVYAAIAQSGNRTTTINMDSVCNGFGNAGVCLVQPDTFPWGNNLFLGGLPGPSTNVAGAKAPETGLIVKWNSALSRWEDTLGRNWNNGVRFNLPDKDVFAIDADGLQQKAFYTGVGTTVFNLATNPKTGVVYATNSDANNLTRFEGPGVFGGSTVQGNIAKMRITVIKGTSVSPRHLNKHIDYSKLAGSPGFDPTARNHSLSTPTEMALSSDGAKLYVAAFSSSKVGVFDTAALEADTFNPRTASANYIPVSGGGPSGLVLDEARNRLYVMTRFDNAVKVIDLATKSQVASAALYNPEPASVVQGRPFLYDANFSSANGEASCASCHIFGDKDELAWDLGNPDDAVTTNTIDKRLASDLEIGAFRLLTGHPSSDVNGTGKQDSFHPMKGPMTTQTLRGMSTSGAMHWRGDRSTGFFGAGAYDEALSFKNFVVAFPGLLGRADQPTEAEMSMFTDFQLQVQLPPNPIRNLDNSLTSTQAAGRDFYFGSRRVDGLAIGANTGFNCNGCHTIDASQGFFGTDGRSSFEGISQIMKIPHVRNMYTKVGMFGFPDNSFFQHPDTGPTGDQIRGFGFTHDGAVDTIFRFFSAIVFANTSIGGPLVGFRNDADRRGVEAYMLAVDSDLAPIVGQQVTLTSTNASAVGPRIDLLLARAKAPFVSKVLGGATYEADLVAKAAIGTRVKGFLFDRGAGTWKPDDGTANITTTALRALANTPGQEVTFTAAPPGSGTRIALDRNLDGKLDGQ</sequence>
<protein>
    <recommendedName>
        <fullName evidence="5">Cytochrome c domain-containing protein</fullName>
    </recommendedName>
</protein>
<dbReference type="Gene3D" id="2.130.10.10">
    <property type="entry name" value="YVTN repeat-like/Quinoprotein amine dehydrogenase"/>
    <property type="match status" value="2"/>
</dbReference>
<evidence type="ECO:0000256" key="1">
    <source>
        <dbReference type="SAM" id="MobiDB-lite"/>
    </source>
</evidence>
<accession>A0A3A8NXL4</accession>
<evidence type="ECO:0000313" key="3">
    <source>
        <dbReference type="EMBL" id="RKH44872.1"/>
    </source>
</evidence>
<dbReference type="RefSeq" id="WP_120624920.1">
    <property type="nucleotide sequence ID" value="NZ_RAWG01000043.1"/>
</dbReference>
<keyword evidence="4" id="KW-1185">Reference proteome</keyword>
<proteinExistence type="predicted"/>
<keyword evidence="2" id="KW-0732">Signal</keyword>
<dbReference type="EMBL" id="RAWG01000043">
    <property type="protein sequence ID" value="RKH44872.1"/>
    <property type="molecule type" value="Genomic_DNA"/>
</dbReference>
<feature type="signal peptide" evidence="2">
    <location>
        <begin position="1"/>
        <end position="33"/>
    </location>
</feature>
<gene>
    <name evidence="3" type="ORF">D7X12_09355</name>
</gene>
<reference evidence="4" key="1">
    <citation type="submission" date="2018-09" db="EMBL/GenBank/DDBJ databases">
        <authorList>
            <person name="Livingstone P.G."/>
            <person name="Whitworth D.E."/>
        </authorList>
    </citation>
    <scope>NUCLEOTIDE SEQUENCE [LARGE SCALE GENOMIC DNA]</scope>
    <source>
        <strain evidence="4">CA040B</strain>
    </source>
</reference>
<evidence type="ECO:0000256" key="2">
    <source>
        <dbReference type="SAM" id="SignalP"/>
    </source>
</evidence>
<dbReference type="PANTHER" id="PTHR47197">
    <property type="entry name" value="PROTEIN NIRF"/>
    <property type="match status" value="1"/>
</dbReference>
<feature type="region of interest" description="Disordered" evidence="1">
    <location>
        <begin position="150"/>
        <end position="171"/>
    </location>
</feature>
<dbReference type="PANTHER" id="PTHR47197:SF3">
    <property type="entry name" value="DIHYDRO-HEME D1 DEHYDROGENASE"/>
    <property type="match status" value="1"/>
</dbReference>
<dbReference type="SUPFAM" id="SSF63829">
    <property type="entry name" value="Calcium-dependent phosphotriesterase"/>
    <property type="match status" value="1"/>
</dbReference>
<dbReference type="Proteomes" id="UP000273405">
    <property type="component" value="Unassembled WGS sequence"/>
</dbReference>
<dbReference type="InterPro" id="IPR051200">
    <property type="entry name" value="Host-pathogen_enzymatic-act"/>
</dbReference>
<evidence type="ECO:0000313" key="4">
    <source>
        <dbReference type="Proteomes" id="UP000273405"/>
    </source>
</evidence>
<organism evidence="3 4">
    <name type="scientific">Corallococcus sicarius</name>
    <dbReference type="NCBI Taxonomy" id="2316726"/>
    <lineage>
        <taxon>Bacteria</taxon>
        <taxon>Pseudomonadati</taxon>
        <taxon>Myxococcota</taxon>
        <taxon>Myxococcia</taxon>
        <taxon>Myxococcales</taxon>
        <taxon>Cystobacterineae</taxon>
        <taxon>Myxococcaceae</taxon>
        <taxon>Corallococcus</taxon>
    </lineage>
</organism>
<evidence type="ECO:0008006" key="5">
    <source>
        <dbReference type="Google" id="ProtNLM"/>
    </source>
</evidence>